<accession>A0ABU3D0N9</accession>
<dbReference type="InterPro" id="IPR016084">
    <property type="entry name" value="Haem_Oase-like_multi-hlx"/>
</dbReference>
<dbReference type="EMBL" id="JAVRHK010000001">
    <property type="protein sequence ID" value="MDT0675105.1"/>
    <property type="molecule type" value="Genomic_DNA"/>
</dbReference>
<reference evidence="1 2" key="1">
    <citation type="submission" date="2023-09" db="EMBL/GenBank/DDBJ databases">
        <authorList>
            <person name="Rey-Velasco X."/>
        </authorList>
    </citation>
    <scope>NUCLEOTIDE SEQUENCE [LARGE SCALE GENOMIC DNA]</scope>
    <source>
        <strain evidence="1 2">F117</strain>
    </source>
</reference>
<organism evidence="1 2">
    <name type="scientific">Autumnicola musiva</name>
    <dbReference type="NCBI Taxonomy" id="3075589"/>
    <lineage>
        <taxon>Bacteria</taxon>
        <taxon>Pseudomonadati</taxon>
        <taxon>Bacteroidota</taxon>
        <taxon>Flavobacteriia</taxon>
        <taxon>Flavobacteriales</taxon>
        <taxon>Flavobacteriaceae</taxon>
        <taxon>Autumnicola</taxon>
    </lineage>
</organism>
<protein>
    <submittedName>
        <fullName evidence="1">DUF3050 domain-containing protein</fullName>
    </submittedName>
</protein>
<dbReference type="RefSeq" id="WP_311501550.1">
    <property type="nucleotide sequence ID" value="NZ_JAVRHK010000001.1"/>
</dbReference>
<dbReference type="Proteomes" id="UP001262582">
    <property type="component" value="Unassembled WGS sequence"/>
</dbReference>
<comment type="caution">
    <text evidence="1">The sequence shown here is derived from an EMBL/GenBank/DDBJ whole genome shotgun (WGS) entry which is preliminary data.</text>
</comment>
<dbReference type="SUPFAM" id="SSF48613">
    <property type="entry name" value="Heme oxygenase-like"/>
    <property type="match status" value="1"/>
</dbReference>
<name>A0ABU3D0N9_9FLAO</name>
<dbReference type="InterPro" id="IPR024423">
    <property type="entry name" value="DUF3050"/>
</dbReference>
<proteinExistence type="predicted"/>
<dbReference type="Pfam" id="PF11251">
    <property type="entry name" value="DUF3050"/>
    <property type="match status" value="1"/>
</dbReference>
<keyword evidence="2" id="KW-1185">Reference proteome</keyword>
<gene>
    <name evidence="1" type="ORF">RM539_00725</name>
</gene>
<evidence type="ECO:0000313" key="1">
    <source>
        <dbReference type="EMBL" id="MDT0675105.1"/>
    </source>
</evidence>
<sequence>MIQEINENLKPQREQLLNHSLYEKISTPQQLQIFMEHHVFAVWDFMSLLTALQQRFTRTTNPWIPVGDPDVRYLINEIVLAEETDINLEGKHQSHFEMYLDAMTSAGADTRRIKDFLLQVTHGTDIFLIIAAIKLPVSIKQFLKNTFNVISEGKPHNIAAAFTFGREGLIPDMFSSIITNIQKKFPDKDLEQFKYYFDRHIELDGDEHGPMAFKMVEKLCGRDVDKWAQAKNTAEKSLLSRIELWNGIEKEIEEKTLVHK</sequence>
<dbReference type="Gene3D" id="1.20.910.10">
    <property type="entry name" value="Heme oxygenase-like"/>
    <property type="match status" value="1"/>
</dbReference>
<evidence type="ECO:0000313" key="2">
    <source>
        <dbReference type="Proteomes" id="UP001262582"/>
    </source>
</evidence>